<feature type="transmembrane region" description="Helical" evidence="1">
    <location>
        <begin position="143"/>
        <end position="162"/>
    </location>
</feature>
<evidence type="ECO:0000313" key="3">
    <source>
        <dbReference type="EMBL" id="SOS58239.1"/>
    </source>
</evidence>
<feature type="transmembrane region" description="Helical" evidence="1">
    <location>
        <begin position="67"/>
        <end position="90"/>
    </location>
</feature>
<dbReference type="PANTHER" id="PTHR39430:SF1">
    <property type="entry name" value="PROTEASE"/>
    <property type="match status" value="1"/>
</dbReference>
<reference evidence="3 4" key="1">
    <citation type="submission" date="2017-11" db="EMBL/GenBank/DDBJ databases">
        <authorList>
            <person name="Duchaud E."/>
        </authorList>
    </citation>
    <scope>NUCLEOTIDE SEQUENCE [LARGE SCALE GENOMIC DNA]</scope>
    <source>
        <strain evidence="3 4">TNO010</strain>
    </source>
</reference>
<dbReference type="Proteomes" id="UP000490060">
    <property type="component" value="Unassembled WGS sequence"/>
</dbReference>
<feature type="transmembrane region" description="Helical" evidence="1">
    <location>
        <begin position="270"/>
        <end position="289"/>
    </location>
</feature>
<feature type="transmembrane region" description="Helical" evidence="1">
    <location>
        <begin position="183"/>
        <end position="200"/>
    </location>
</feature>
<keyword evidence="1" id="KW-0812">Transmembrane</keyword>
<evidence type="ECO:0000259" key="2">
    <source>
        <dbReference type="Pfam" id="PF02517"/>
    </source>
</evidence>
<sequence>MNFIEQAYKGRNNWLYYFAAITLILFGWQLIGTLPLALVAILHSKNLGEFSNAANESFMTLGIDKNLFLFLMILMFAIGLFFLFVAIKFIHKRAFKTVVTSRENIDWSRFWFGFVTFGIIAVSVTLLGIFLSPENYTWNFKPVPFFTLVAVSFLFLPLQTSFEELLFRGYFMQGLGTWFKNRWMPLIITSVAFGLLHGANPEVEKLGYISMVFYIGTGFFFGITTLMDEGTELVLGVHAINNIVAAFLVTTNWTVFQTDALFVDTSEPSVGIEMFLPVFVLYPLILLLFSKKYGWKNWQEKLTGSIQKPQENLANIE</sequence>
<protein>
    <submittedName>
        <fullName evidence="3">Abortive phage infection protein</fullName>
    </submittedName>
</protein>
<dbReference type="RefSeq" id="WP_172504793.1">
    <property type="nucleotide sequence ID" value="NZ_JAJHTN010000002.1"/>
</dbReference>
<dbReference type="GO" id="GO:0080120">
    <property type="term" value="P:CAAX-box protein maturation"/>
    <property type="evidence" value="ECO:0007669"/>
    <property type="project" value="UniProtKB-ARBA"/>
</dbReference>
<dbReference type="InterPro" id="IPR003675">
    <property type="entry name" value="Rce1/LyrA-like_dom"/>
</dbReference>
<feature type="transmembrane region" description="Helical" evidence="1">
    <location>
        <begin position="206"/>
        <end position="226"/>
    </location>
</feature>
<feature type="transmembrane region" description="Helical" evidence="1">
    <location>
        <begin position="110"/>
        <end position="131"/>
    </location>
</feature>
<evidence type="ECO:0000256" key="1">
    <source>
        <dbReference type="SAM" id="Phobius"/>
    </source>
</evidence>
<keyword evidence="1" id="KW-0472">Membrane</keyword>
<feature type="domain" description="CAAX prenyl protease 2/Lysostaphin resistance protein A-like" evidence="2">
    <location>
        <begin position="149"/>
        <end position="244"/>
    </location>
</feature>
<dbReference type="AlphaFoldDB" id="A0A2I2LDC5"/>
<gene>
    <name evidence="3" type="ORF">TNO010_120041</name>
</gene>
<name>A0A2I2LDC5_9FLAO</name>
<accession>A0A2I2LDC5</accession>
<dbReference type="GO" id="GO:0004175">
    <property type="term" value="F:endopeptidase activity"/>
    <property type="evidence" value="ECO:0007669"/>
    <property type="project" value="UniProtKB-ARBA"/>
</dbReference>
<dbReference type="GeneID" id="86818429"/>
<keyword evidence="1" id="KW-1133">Transmembrane helix</keyword>
<evidence type="ECO:0000313" key="4">
    <source>
        <dbReference type="Proteomes" id="UP000490060"/>
    </source>
</evidence>
<dbReference type="EMBL" id="OENE01000004">
    <property type="protein sequence ID" value="SOS58239.1"/>
    <property type="molecule type" value="Genomic_DNA"/>
</dbReference>
<feature type="transmembrane region" description="Helical" evidence="1">
    <location>
        <begin position="233"/>
        <end position="250"/>
    </location>
</feature>
<organism evidence="3 4">
    <name type="scientific">Tenacibaculum finnmarkense genomovar ulcerans</name>
    <dbReference type="NCBI Taxonomy" id="2781388"/>
    <lineage>
        <taxon>Bacteria</taxon>
        <taxon>Pseudomonadati</taxon>
        <taxon>Bacteroidota</taxon>
        <taxon>Flavobacteriia</taxon>
        <taxon>Flavobacteriales</taxon>
        <taxon>Flavobacteriaceae</taxon>
        <taxon>Tenacibaculum</taxon>
        <taxon>Tenacibaculum finnmarkense</taxon>
    </lineage>
</organism>
<proteinExistence type="predicted"/>
<dbReference type="PANTHER" id="PTHR39430">
    <property type="entry name" value="MEMBRANE-ASSOCIATED PROTEASE-RELATED"/>
    <property type="match status" value="1"/>
</dbReference>
<dbReference type="Pfam" id="PF02517">
    <property type="entry name" value="Rce1-like"/>
    <property type="match status" value="1"/>
</dbReference>
<feature type="transmembrane region" description="Helical" evidence="1">
    <location>
        <begin position="14"/>
        <end position="42"/>
    </location>
</feature>